<keyword evidence="3 6" id="KW-1133">Transmembrane helix</keyword>
<accession>A0A7T4EFB2</accession>
<reference evidence="8 9" key="1">
    <citation type="submission" date="2020-12" db="EMBL/GenBank/DDBJ databases">
        <title>FDA dAtabase for Regulatory Grade micrObial Sequences (FDA-ARGOS): Supporting development and validation of Infectious Disease Dx tests.</title>
        <authorList>
            <person name="Sproer C."/>
            <person name="Gronow S."/>
            <person name="Severitt S."/>
            <person name="Schroder I."/>
            <person name="Tallon L."/>
            <person name="Sadzewicz L."/>
            <person name="Zhao X."/>
            <person name="Boylan J."/>
            <person name="Ott S."/>
            <person name="Bowen H."/>
            <person name="Vavikolanu K."/>
            <person name="Mehta A."/>
            <person name="Aluvathingal J."/>
            <person name="Nadendla S."/>
            <person name="Lowell S."/>
            <person name="Myers T."/>
            <person name="Yan Y."/>
            <person name="Sichtig H."/>
        </authorList>
    </citation>
    <scope>NUCLEOTIDE SEQUENCE [LARGE SCALE GENOMIC DNA]</scope>
    <source>
        <strain evidence="8 9">FDAARGOS_1053</strain>
    </source>
</reference>
<dbReference type="EMBL" id="CP066007">
    <property type="protein sequence ID" value="QQB46348.1"/>
    <property type="molecule type" value="Genomic_DNA"/>
</dbReference>
<dbReference type="AlphaFoldDB" id="A0A7T4EFB2"/>
<keyword evidence="4 6" id="KW-0472">Membrane</keyword>
<dbReference type="InterPro" id="IPR010432">
    <property type="entry name" value="RDD"/>
</dbReference>
<feature type="domain" description="J" evidence="7">
    <location>
        <begin position="4"/>
        <end position="66"/>
    </location>
</feature>
<feature type="transmembrane region" description="Helical" evidence="6">
    <location>
        <begin position="180"/>
        <end position="202"/>
    </location>
</feature>
<dbReference type="GO" id="GO:0016020">
    <property type="term" value="C:membrane"/>
    <property type="evidence" value="ECO:0007669"/>
    <property type="project" value="UniProtKB-SubCell"/>
</dbReference>
<organism evidence="8 9">
    <name type="scientific">Corynebacterium glucuronolyticum</name>
    <dbReference type="NCBI Taxonomy" id="39791"/>
    <lineage>
        <taxon>Bacteria</taxon>
        <taxon>Bacillati</taxon>
        <taxon>Actinomycetota</taxon>
        <taxon>Actinomycetes</taxon>
        <taxon>Mycobacteriales</taxon>
        <taxon>Corynebacteriaceae</taxon>
        <taxon>Corynebacterium</taxon>
    </lineage>
</organism>
<dbReference type="Pfam" id="PF06271">
    <property type="entry name" value="RDD"/>
    <property type="match status" value="1"/>
</dbReference>
<dbReference type="GeneID" id="92759358"/>
<feature type="transmembrane region" description="Helical" evidence="6">
    <location>
        <begin position="155"/>
        <end position="174"/>
    </location>
</feature>
<feature type="compositionally biased region" description="Basic and acidic residues" evidence="5">
    <location>
        <begin position="85"/>
        <end position="99"/>
    </location>
</feature>
<evidence type="ECO:0000256" key="1">
    <source>
        <dbReference type="ARBA" id="ARBA00004141"/>
    </source>
</evidence>
<dbReference type="OrthoDB" id="4426559at2"/>
<dbReference type="PROSITE" id="PS50076">
    <property type="entry name" value="DNAJ_2"/>
    <property type="match status" value="1"/>
</dbReference>
<protein>
    <submittedName>
        <fullName evidence="8">RDD family protein</fullName>
    </submittedName>
</protein>
<proteinExistence type="predicted"/>
<evidence type="ECO:0000313" key="8">
    <source>
        <dbReference type="EMBL" id="QQB46348.1"/>
    </source>
</evidence>
<feature type="transmembrane region" description="Helical" evidence="6">
    <location>
        <begin position="232"/>
        <end position="252"/>
    </location>
</feature>
<sequence>MVLDLYQLYGLDREADERDLGWKLSRIDSEMRIEKKAHNDPQRKACEVAYGILSDAENRKVYDESLARGEVKSWHELEFLSDFGRFPRPEENIPRDQPQREQAAPSSAPRYTATKQQQPMFFSAPTSSSAVQQAREYSTTLGVNRKLPTAKERQHVKILDFIIYAVISGALIGGGDEAGFGIALSALVLFLYFVGCEAWFGATPGKMLNNMEVKKADTGANLTLAESARRNLWTLCSIVPGFGYLVTLIWGLDLSKSIEKDPEGRGNHDKEVGAIVIKKK</sequence>
<dbReference type="InterPro" id="IPR001623">
    <property type="entry name" value="DnaJ_domain"/>
</dbReference>
<keyword evidence="2 6" id="KW-0812">Transmembrane</keyword>
<evidence type="ECO:0000256" key="6">
    <source>
        <dbReference type="SAM" id="Phobius"/>
    </source>
</evidence>
<gene>
    <name evidence="8" type="ORF">I6I10_13095</name>
</gene>
<name>A0A7T4EFB2_9CORY</name>
<evidence type="ECO:0000256" key="5">
    <source>
        <dbReference type="SAM" id="MobiDB-lite"/>
    </source>
</evidence>
<evidence type="ECO:0000313" key="9">
    <source>
        <dbReference type="Proteomes" id="UP000596145"/>
    </source>
</evidence>
<comment type="subcellular location">
    <subcellularLocation>
        <location evidence="1">Membrane</location>
        <topology evidence="1">Multi-pass membrane protein</topology>
    </subcellularLocation>
</comment>
<evidence type="ECO:0000256" key="3">
    <source>
        <dbReference type="ARBA" id="ARBA00022989"/>
    </source>
</evidence>
<dbReference type="RefSeq" id="WP_084036686.1">
    <property type="nucleotide sequence ID" value="NZ_CP066007.1"/>
</dbReference>
<dbReference type="Proteomes" id="UP000596145">
    <property type="component" value="Chromosome"/>
</dbReference>
<feature type="region of interest" description="Disordered" evidence="5">
    <location>
        <begin position="85"/>
        <end position="111"/>
    </location>
</feature>
<evidence type="ECO:0000256" key="2">
    <source>
        <dbReference type="ARBA" id="ARBA00022692"/>
    </source>
</evidence>
<evidence type="ECO:0000259" key="7">
    <source>
        <dbReference type="PROSITE" id="PS50076"/>
    </source>
</evidence>
<evidence type="ECO:0000256" key="4">
    <source>
        <dbReference type="ARBA" id="ARBA00023136"/>
    </source>
</evidence>